<comment type="catalytic activity">
    <reaction evidence="12">
        <text>N(4)-(alpha-D-Man-(1-&gt;2)-alpha-D-Man-(1-&gt;2)-alpha-D-Man-(1-&gt;3)-[alpha-D-Man-(1-&gt;2)-alpha-D-Man-(1-&gt;3)-[alpha-D-Man-(1-&gt;2)-alpha-D-Man-(1-&gt;6)]-alpha-D-Man-(1-&gt;6)]-beta-D-Man-(1-&gt;4)-beta-D-GlcNAc-(1-&gt;4)-beta-D-GlcNAc)-L-asparaginyl-[protein] (N-glucan mannose isomer 9A1,2,3B1,2,3) + 4 H2O = N(4)-(alpha-D-Man-(1-&gt;3)-[alpha-D-Man-(1-&gt;3)-[alpha-D-Man-(1-&gt;6)]-alpha-D-Man-(1-&gt;6)]-beta-D-Man-(1-&gt;4)-beta-D-GlcNAc-(1-&gt;4)-beta-D-GlcNAc)-L-asparaginyl-[protein] (N-glucan mannose isomer 5A1,2) + 4 beta-D-mannose</text>
        <dbReference type="Rhea" id="RHEA:56008"/>
        <dbReference type="Rhea" id="RHEA-COMP:14356"/>
        <dbReference type="Rhea" id="RHEA-COMP:14367"/>
        <dbReference type="ChEBI" id="CHEBI:15377"/>
        <dbReference type="ChEBI" id="CHEBI:28563"/>
        <dbReference type="ChEBI" id="CHEBI:59087"/>
        <dbReference type="ChEBI" id="CHEBI:139493"/>
        <dbReference type="EC" id="3.2.1.113"/>
    </reaction>
</comment>
<dbReference type="PRINTS" id="PR00747">
    <property type="entry name" value="GLYHDRLASE47"/>
</dbReference>
<proteinExistence type="inferred from homology"/>
<dbReference type="Pfam" id="PF01532">
    <property type="entry name" value="Glyco_hydro_47"/>
    <property type="match status" value="1"/>
</dbReference>
<dbReference type="GO" id="GO:0004571">
    <property type="term" value="F:mannosyl-oligosaccharide 1,2-alpha-mannosidase activity"/>
    <property type="evidence" value="ECO:0007669"/>
    <property type="project" value="UniProtKB-EC"/>
</dbReference>
<dbReference type="GO" id="GO:0000139">
    <property type="term" value="C:Golgi membrane"/>
    <property type="evidence" value="ECO:0007669"/>
    <property type="project" value="TreeGrafter"/>
</dbReference>
<protein>
    <recommendedName>
        <fullName evidence="18">alpha-1,2-Mannosidase</fullName>
        <ecNumber evidence="18">3.2.1.-</ecNumber>
    </recommendedName>
</protein>
<keyword evidence="5 18" id="KW-0378">Hydrolase</keyword>
<dbReference type="GO" id="GO:0005509">
    <property type="term" value="F:calcium ion binding"/>
    <property type="evidence" value="ECO:0007669"/>
    <property type="project" value="InterPro"/>
</dbReference>
<dbReference type="EC" id="3.2.1.-" evidence="18"/>
<comment type="function">
    <text evidence="13">Involved in the maturation of Asn-linked oligosaccharides. Progressively trim alpha-1,2-linked mannose residues from Man(9)GlcNAc(2) to produce Man(5)GlcNAc(2).</text>
</comment>
<dbReference type="Gene3D" id="1.50.10.10">
    <property type="match status" value="1"/>
</dbReference>
<evidence type="ECO:0000256" key="3">
    <source>
        <dbReference type="ARBA" id="ARBA00007658"/>
    </source>
</evidence>
<feature type="binding site" evidence="16">
    <location>
        <position position="729"/>
    </location>
    <ligand>
        <name>Ca(2+)</name>
        <dbReference type="ChEBI" id="CHEBI:29108"/>
    </ligand>
</feature>
<evidence type="ECO:0000313" key="20">
    <source>
        <dbReference type="Proteomes" id="UP000515208"/>
    </source>
</evidence>
<evidence type="ECO:0000256" key="18">
    <source>
        <dbReference type="RuleBase" id="RU361193"/>
    </source>
</evidence>
<evidence type="ECO:0000256" key="1">
    <source>
        <dbReference type="ARBA" id="ARBA00001913"/>
    </source>
</evidence>
<evidence type="ECO:0000256" key="5">
    <source>
        <dbReference type="ARBA" id="ARBA00022801"/>
    </source>
</evidence>
<dbReference type="PANTHER" id="PTHR11742:SF31">
    <property type="entry name" value="MANNOSYL-OLIGOSACCHARIDE 1,2-ALPHA-MANNOSIDASE IA"/>
    <property type="match status" value="1"/>
</dbReference>
<evidence type="ECO:0000256" key="11">
    <source>
        <dbReference type="ARBA" id="ARBA00047669"/>
    </source>
</evidence>
<feature type="active site" evidence="15">
    <location>
        <position position="643"/>
    </location>
</feature>
<organism evidence="20 21">
    <name type="scientific">Bison bison bison</name>
    <name type="common">North American plains bison</name>
    <dbReference type="NCBI Taxonomy" id="43346"/>
    <lineage>
        <taxon>Eukaryota</taxon>
        <taxon>Metazoa</taxon>
        <taxon>Chordata</taxon>
        <taxon>Craniata</taxon>
        <taxon>Vertebrata</taxon>
        <taxon>Euteleostomi</taxon>
        <taxon>Mammalia</taxon>
        <taxon>Eutheria</taxon>
        <taxon>Laurasiatheria</taxon>
        <taxon>Artiodactyla</taxon>
        <taxon>Ruminantia</taxon>
        <taxon>Pecora</taxon>
        <taxon>Bovidae</taxon>
        <taxon>Bovinae</taxon>
        <taxon>Bison</taxon>
    </lineage>
</organism>
<evidence type="ECO:0000256" key="19">
    <source>
        <dbReference type="SAM" id="MobiDB-lite"/>
    </source>
</evidence>
<dbReference type="KEGG" id="bbis:105004364"/>
<evidence type="ECO:0000256" key="10">
    <source>
        <dbReference type="ARBA" id="ARBA00023295"/>
    </source>
</evidence>
<evidence type="ECO:0000256" key="12">
    <source>
        <dbReference type="ARBA" id="ARBA00048605"/>
    </source>
</evidence>
<evidence type="ECO:0000256" key="13">
    <source>
        <dbReference type="ARBA" id="ARBA00054774"/>
    </source>
</evidence>
<sequence length="749" mass="82955">MASAEGQTARLLAASPARLVPQGPRLPPSPRPGPREAALPVNSPPGTAPLPASAPPPGGPERRVIGPVAPSLSGRVTALVSDRPETGSGVSARGAAVEGVALPCSLRLARGSGLQREVCRARVVCQRSRLREKTLRGVVSPGDTCSPGGGFGRPGCPGRSPAAADARRRRSPALQPAADHKPGPGARAEDAAEGRARRGEEDAPGDPAASLEDNLARIRENHERALREAKETLQKLPEEIQRDILMEKEKVAQDQLSNRAGFRRLPPVYLAPVNTIGAIDREPADAAIREKREKIKEMMKHAWKNYKRYAWGKNELKPVSKGGHSSSLFGNIQGATIVDALDTLFIMNMKDEFEEAQAWVEENLNFNVNAEVSVFEVNIRFVGGLISAYYLSGAEIFRKKAVELGVKLLPAFQTPSGIPWALLNIKSGIGRNWPWASGGSSILAEFGTLHLEFMHLSYLSGNPIFADKVMNIRTVLNNLEKPEGLYPNYLNPNSGQWAQYHVSVGGLGDSFYEYLLKAWLMSDKTDLQAKKMYFDAIKAIETHLIRKSRNGLTYIAEWKGGLLEHKMGHLTCFAGGMFALGADDAPEGMTQHYLQLGAEIARTCHESYNRTFVKLGPEAFRFDGGVEAIATRQNEKYYILRPEVVETYMYMWRLTHDPKYRKWAWEAVEALEKHCRVKGGYSGLRDVYFTKESYDDVQQSFFLAETLKYLYLIFSDDDLLPLEHWIFNTEAHLLPVLSRNLKKVEDDEK</sequence>
<dbReference type="GO" id="GO:0005975">
    <property type="term" value="P:carbohydrate metabolic process"/>
    <property type="evidence" value="ECO:0007669"/>
    <property type="project" value="InterPro"/>
</dbReference>
<feature type="compositionally biased region" description="Basic and acidic residues" evidence="19">
    <location>
        <begin position="178"/>
        <end position="201"/>
    </location>
</feature>
<dbReference type="SUPFAM" id="SSF48225">
    <property type="entry name" value="Seven-hairpin glycosidases"/>
    <property type="match status" value="1"/>
</dbReference>
<dbReference type="CTD" id="4121"/>
<dbReference type="OrthoDB" id="8118055at2759"/>
<keyword evidence="4" id="KW-0812">Transmembrane</keyword>
<evidence type="ECO:0000256" key="15">
    <source>
        <dbReference type="PIRSR" id="PIRSR601382-1"/>
    </source>
</evidence>
<feature type="region of interest" description="Disordered" evidence="19">
    <location>
        <begin position="1"/>
        <end position="70"/>
    </location>
</feature>
<evidence type="ECO:0000256" key="17">
    <source>
        <dbReference type="PIRSR" id="PIRSR601382-3"/>
    </source>
</evidence>
<evidence type="ECO:0000256" key="6">
    <source>
        <dbReference type="ARBA" id="ARBA00022837"/>
    </source>
</evidence>
<comment type="subcellular location">
    <subcellularLocation>
        <location evidence="14">Endomembrane system</location>
        <topology evidence="14">Single-pass type II membrane protein</topology>
    </subcellularLocation>
</comment>
<dbReference type="GO" id="GO:0070062">
    <property type="term" value="C:extracellular exosome"/>
    <property type="evidence" value="ECO:0007669"/>
    <property type="project" value="TreeGrafter"/>
</dbReference>
<evidence type="ECO:0000256" key="16">
    <source>
        <dbReference type="PIRSR" id="PIRSR601382-2"/>
    </source>
</evidence>
<dbReference type="InterPro" id="IPR012341">
    <property type="entry name" value="6hp_glycosidase-like_sf"/>
</dbReference>
<feature type="compositionally biased region" description="Pro residues" evidence="19">
    <location>
        <begin position="42"/>
        <end position="59"/>
    </location>
</feature>
<dbReference type="PANTHER" id="PTHR11742">
    <property type="entry name" value="MANNOSYL-OLIGOSACCHARIDE ALPHA-1,2-MANNOSIDASE-RELATED"/>
    <property type="match status" value="1"/>
</dbReference>
<gene>
    <name evidence="21" type="primary">MAN1A1</name>
</gene>
<evidence type="ECO:0000256" key="8">
    <source>
        <dbReference type="ARBA" id="ARBA00023136"/>
    </source>
</evidence>
<name>A0A6P3JA46_BISBB</name>
<keyword evidence="9 17" id="KW-1015">Disulfide bond</keyword>
<keyword evidence="20" id="KW-1185">Reference proteome</keyword>
<accession>A0A6P3JA46</accession>
<dbReference type="RefSeq" id="XP_010860260.1">
    <property type="nucleotide sequence ID" value="XM_010861958.1"/>
</dbReference>
<evidence type="ECO:0000313" key="21">
    <source>
        <dbReference type="RefSeq" id="XP_010860260.1"/>
    </source>
</evidence>
<dbReference type="AlphaFoldDB" id="A0A6P3JA46"/>
<comment type="catalytic activity">
    <reaction evidence="11">
        <text>N(4)-(alpha-D-Man-(1-&gt;2)-alpha-D-Man-(1-&gt;2)-alpha-D-Man-(1-&gt;3)-[alpha-D-Man-(1-&gt;3)-[alpha-D-Man-(1-&gt;2)-alpha-D-Man-(1-&gt;6)]-alpha-D-Man-(1-&gt;6)]-beta-D-Man-(1-&gt;4)-beta-D-GlcNAc-(1-&gt;4)-beta-D-GlcNAc)-L-asparaginyl-[protein] (N-glucan mannose isomer 8A1,2,3B1,3) + 3 H2O = N(4)-(alpha-D-Man-(1-&gt;3)-[alpha-D-Man-(1-&gt;3)-[alpha-D-Man-(1-&gt;6)]-alpha-D-Man-(1-&gt;6)]-beta-D-Man-(1-&gt;4)-beta-D-GlcNAc-(1-&gt;4)-beta-D-GlcNAc)-L-asparaginyl-[protein] (N-glucan mannose isomer 5A1,2) + 3 beta-D-mannose</text>
        <dbReference type="Rhea" id="RHEA:56028"/>
        <dbReference type="Rhea" id="RHEA-COMP:14358"/>
        <dbReference type="Rhea" id="RHEA-COMP:14367"/>
        <dbReference type="ChEBI" id="CHEBI:15377"/>
        <dbReference type="ChEBI" id="CHEBI:28563"/>
        <dbReference type="ChEBI" id="CHEBI:59087"/>
        <dbReference type="ChEBI" id="CHEBI:60628"/>
        <dbReference type="EC" id="3.2.1.113"/>
    </reaction>
</comment>
<evidence type="ECO:0000256" key="14">
    <source>
        <dbReference type="ARBA" id="ARBA00060399"/>
    </source>
</evidence>
<evidence type="ECO:0000256" key="4">
    <source>
        <dbReference type="ARBA" id="ARBA00022692"/>
    </source>
</evidence>
<feature type="active site" description="Proton donor" evidence="15">
    <location>
        <position position="376"/>
    </location>
</feature>
<dbReference type="InterPro" id="IPR036026">
    <property type="entry name" value="Seven-hairpin_glycosidases"/>
</dbReference>
<feature type="disulfide bond" evidence="17">
    <location>
        <begin position="572"/>
        <end position="604"/>
    </location>
</feature>
<evidence type="ECO:0000256" key="7">
    <source>
        <dbReference type="ARBA" id="ARBA00022968"/>
    </source>
</evidence>
<comment type="similarity">
    <text evidence="3 18">Belongs to the glycosyl hydrolase 47 family.</text>
</comment>
<feature type="region of interest" description="Disordered" evidence="19">
    <location>
        <begin position="138"/>
        <end position="213"/>
    </location>
</feature>
<reference evidence="21" key="1">
    <citation type="submission" date="2025-08" db="UniProtKB">
        <authorList>
            <consortium name="RefSeq"/>
        </authorList>
    </citation>
    <scope>IDENTIFICATION</scope>
    <source>
        <tissue evidence="21">Blood</tissue>
    </source>
</reference>
<comment type="pathway">
    <text evidence="2">Protein modification; protein glycosylation.</text>
</comment>
<evidence type="ECO:0000256" key="9">
    <source>
        <dbReference type="ARBA" id="ARBA00023157"/>
    </source>
</evidence>
<keyword evidence="16" id="KW-0479">Metal-binding</keyword>
<keyword evidence="7" id="KW-0735">Signal-anchor</keyword>
<dbReference type="GO" id="GO:0005783">
    <property type="term" value="C:endoplasmic reticulum"/>
    <property type="evidence" value="ECO:0007669"/>
    <property type="project" value="TreeGrafter"/>
</dbReference>
<keyword evidence="6 16" id="KW-0106">Calcium</keyword>
<dbReference type="Proteomes" id="UP000515208">
    <property type="component" value="Unplaced"/>
</dbReference>
<keyword evidence="8" id="KW-0472">Membrane</keyword>
<dbReference type="GeneID" id="105004364"/>
<dbReference type="InterPro" id="IPR050749">
    <property type="entry name" value="Glycosyl_Hydrolase_47"/>
</dbReference>
<feature type="active site" evidence="15">
    <location>
        <position position="509"/>
    </location>
</feature>
<dbReference type="InterPro" id="IPR001382">
    <property type="entry name" value="Glyco_hydro_47"/>
</dbReference>
<feature type="active site" description="Proton donor" evidence="15">
    <location>
        <position position="618"/>
    </location>
</feature>
<evidence type="ECO:0000256" key="2">
    <source>
        <dbReference type="ARBA" id="ARBA00004922"/>
    </source>
</evidence>
<keyword evidence="10 18" id="KW-0326">Glycosidase</keyword>
<comment type="cofactor">
    <cofactor evidence="1 16">
        <name>Ca(2+)</name>
        <dbReference type="ChEBI" id="CHEBI:29108"/>
    </cofactor>
</comment>
<dbReference type="FunFam" id="1.50.10.10:FF:000002">
    <property type="entry name" value="alpha-1,2-Mannosidase"/>
    <property type="match status" value="1"/>
</dbReference>